<evidence type="ECO:0000256" key="2">
    <source>
        <dbReference type="SAM" id="SignalP"/>
    </source>
</evidence>
<evidence type="ECO:0000313" key="3">
    <source>
        <dbReference type="EMBL" id="TSE09055.1"/>
    </source>
</evidence>
<gene>
    <name evidence="3" type="ORF">FOF46_10265</name>
</gene>
<dbReference type="OrthoDB" id="7783360at2"/>
<feature type="signal peptide" evidence="2">
    <location>
        <begin position="1"/>
        <end position="22"/>
    </location>
</feature>
<dbReference type="Proteomes" id="UP000318833">
    <property type="component" value="Unassembled WGS sequence"/>
</dbReference>
<evidence type="ECO:0000256" key="1">
    <source>
        <dbReference type="SAM" id="MobiDB-lite"/>
    </source>
</evidence>
<proteinExistence type="predicted"/>
<name>A0A554VLN9_9FLAO</name>
<keyword evidence="2" id="KW-0732">Signal</keyword>
<dbReference type="RefSeq" id="WP_143916400.1">
    <property type="nucleotide sequence ID" value="NZ_CANMIK010000018.1"/>
</dbReference>
<feature type="chain" id="PRO_5022183438" evidence="2">
    <location>
        <begin position="23"/>
        <end position="343"/>
    </location>
</feature>
<dbReference type="EMBL" id="VLNR01000017">
    <property type="protein sequence ID" value="TSE09055.1"/>
    <property type="molecule type" value="Genomic_DNA"/>
</dbReference>
<organism evidence="3 4">
    <name type="scientific">Aquimarina algiphila</name>
    <dbReference type="NCBI Taxonomy" id="2047982"/>
    <lineage>
        <taxon>Bacteria</taxon>
        <taxon>Pseudomonadati</taxon>
        <taxon>Bacteroidota</taxon>
        <taxon>Flavobacteriia</taxon>
        <taxon>Flavobacteriales</taxon>
        <taxon>Flavobacteriaceae</taxon>
        <taxon>Aquimarina</taxon>
    </lineage>
</organism>
<protein>
    <submittedName>
        <fullName evidence="3">T9SS C-terminal target domain-containing protein</fullName>
    </submittedName>
</protein>
<evidence type="ECO:0000313" key="4">
    <source>
        <dbReference type="Proteomes" id="UP000318833"/>
    </source>
</evidence>
<feature type="compositionally biased region" description="Polar residues" evidence="1">
    <location>
        <begin position="28"/>
        <end position="47"/>
    </location>
</feature>
<keyword evidence="4" id="KW-1185">Reference proteome</keyword>
<comment type="caution">
    <text evidence="3">The sequence shown here is derived from an EMBL/GenBank/DDBJ whole genome shotgun (WGS) entry which is preliminary data.</text>
</comment>
<sequence>MRRNSLLFIYVFFCLTLLNCNSSDDALSATDSEMNPNSGGDQDSGITPSPPTQGTPLRTDVKTFIFGHSLIVHSPPLIPTPSDETTVPHWMHVLSQSAGYSYAVDGQYGFLPQHDNLPPIAQWGFDIASGVWNSDVEPFSEANFNTILLTAANFVQYQPANTPYDGDNPDNTTPLSATTDIIDWVGQQEEGITIYIYENWPDMAGFVNSFPPSQEEFANYNANTVGDFHNWWLDYHNALLVDRPNVKMIPVGPIISKLLTDTTLEQIPILDLYEDAAPHGRPTIYFLASLITYSAMYGIPPPSDFEIPTTVHSIVRDNYQETVNFIWNELQNFNDENGNSRVW</sequence>
<accession>A0A554VLN9</accession>
<dbReference type="AlphaFoldDB" id="A0A554VLN9"/>
<reference evidence="3 4" key="1">
    <citation type="submission" date="2019-07" db="EMBL/GenBank/DDBJ databases">
        <title>The draft genome sequence of Aquimarina algiphila M91.</title>
        <authorList>
            <person name="Meng X."/>
        </authorList>
    </citation>
    <scope>NUCLEOTIDE SEQUENCE [LARGE SCALE GENOMIC DNA]</scope>
    <source>
        <strain evidence="3 4">M91</strain>
    </source>
</reference>
<feature type="region of interest" description="Disordered" evidence="1">
    <location>
        <begin position="28"/>
        <end position="54"/>
    </location>
</feature>